<reference evidence="2" key="1">
    <citation type="submission" date="2022-11" db="UniProtKB">
        <authorList>
            <consortium name="WormBaseParasite"/>
        </authorList>
    </citation>
    <scope>IDENTIFICATION</scope>
</reference>
<accession>A0AC35GIG4</accession>
<dbReference type="Proteomes" id="UP000887580">
    <property type="component" value="Unplaced"/>
</dbReference>
<sequence>MDIYKNMASENAKNLQECSKKQKEQRKKIEEFSTLLDKNYKEYKNEILILQQKINEMDATMEANIENSQKVEKELREDIIYWKDIAIFWHKQCR</sequence>
<evidence type="ECO:0000313" key="2">
    <source>
        <dbReference type="WBParaSite" id="PS1159_v2.g5234.t1"/>
    </source>
</evidence>
<protein>
    <submittedName>
        <fullName evidence="2">Uncharacterized protein</fullName>
    </submittedName>
</protein>
<evidence type="ECO:0000313" key="1">
    <source>
        <dbReference type="Proteomes" id="UP000887580"/>
    </source>
</evidence>
<proteinExistence type="predicted"/>
<dbReference type="WBParaSite" id="PS1159_v2.g5234.t1">
    <property type="protein sequence ID" value="PS1159_v2.g5234.t1"/>
    <property type="gene ID" value="PS1159_v2.g5234"/>
</dbReference>
<organism evidence="1 2">
    <name type="scientific">Panagrolaimus sp. PS1159</name>
    <dbReference type="NCBI Taxonomy" id="55785"/>
    <lineage>
        <taxon>Eukaryota</taxon>
        <taxon>Metazoa</taxon>
        <taxon>Ecdysozoa</taxon>
        <taxon>Nematoda</taxon>
        <taxon>Chromadorea</taxon>
        <taxon>Rhabditida</taxon>
        <taxon>Tylenchina</taxon>
        <taxon>Panagrolaimomorpha</taxon>
        <taxon>Panagrolaimoidea</taxon>
        <taxon>Panagrolaimidae</taxon>
        <taxon>Panagrolaimus</taxon>
    </lineage>
</organism>
<name>A0AC35GIG4_9BILA</name>